<dbReference type="STRING" id="329884.A0A4U0WK81"/>
<dbReference type="OrthoDB" id="531564at2759"/>
<name>A0A4U0WK81_9PEZI</name>
<protein>
    <recommendedName>
        <fullName evidence="4">NADH dehydrogenase [ubiquinone] 1 beta subcomplex subunit 2</fullName>
    </recommendedName>
</protein>
<keyword evidence="3" id="KW-1185">Reference proteome</keyword>
<accession>A0A4U0WK81</accession>
<organism evidence="2 3">
    <name type="scientific">Friedmanniomyces simplex</name>
    <dbReference type="NCBI Taxonomy" id="329884"/>
    <lineage>
        <taxon>Eukaryota</taxon>
        <taxon>Fungi</taxon>
        <taxon>Dikarya</taxon>
        <taxon>Ascomycota</taxon>
        <taxon>Pezizomycotina</taxon>
        <taxon>Dothideomycetes</taxon>
        <taxon>Dothideomycetidae</taxon>
        <taxon>Mycosphaerellales</taxon>
        <taxon>Teratosphaeriaceae</taxon>
        <taxon>Friedmanniomyces</taxon>
    </lineage>
</organism>
<feature type="transmembrane region" description="Helical" evidence="1">
    <location>
        <begin position="25"/>
        <end position="43"/>
    </location>
</feature>
<evidence type="ECO:0000256" key="1">
    <source>
        <dbReference type="SAM" id="Phobius"/>
    </source>
</evidence>
<evidence type="ECO:0000313" key="2">
    <source>
        <dbReference type="EMBL" id="TKA62918.1"/>
    </source>
</evidence>
<reference evidence="2 3" key="1">
    <citation type="submission" date="2017-03" db="EMBL/GenBank/DDBJ databases">
        <title>Genomes of endolithic fungi from Antarctica.</title>
        <authorList>
            <person name="Coleine C."/>
            <person name="Masonjones S."/>
            <person name="Stajich J.E."/>
        </authorList>
    </citation>
    <scope>NUCLEOTIDE SEQUENCE [LARGE SCALE GENOMIC DNA]</scope>
    <source>
        <strain evidence="2 3">CCFEE 5184</strain>
    </source>
</reference>
<dbReference type="PANTHER" id="PTHR36987">
    <property type="entry name" value="NADH DEHYDROGENASE [UBIQUINONE] 1 BETA SUBCOMPLEX SUBUNIT 2-LIKE"/>
    <property type="match status" value="1"/>
</dbReference>
<proteinExistence type="predicted"/>
<gene>
    <name evidence="2" type="ORF">B0A55_11268</name>
</gene>
<dbReference type="Proteomes" id="UP000309340">
    <property type="component" value="Unassembled WGS sequence"/>
</dbReference>
<comment type="caution">
    <text evidence="2">The sequence shown here is derived from an EMBL/GenBank/DDBJ whole genome shotgun (WGS) entry which is preliminary data.</text>
</comment>
<dbReference type="GO" id="GO:0045271">
    <property type="term" value="C:respiratory chain complex I"/>
    <property type="evidence" value="ECO:0007669"/>
    <property type="project" value="InterPro"/>
</dbReference>
<dbReference type="EMBL" id="NAJQ01001005">
    <property type="protein sequence ID" value="TKA62918.1"/>
    <property type="molecule type" value="Genomic_DNA"/>
</dbReference>
<sequence length="61" mass="6820">MAGPGHGPMPGHGAHPIHIHPARPFYRFAATGLGAAMWFFLFYRARHDGPVLLGLRHPWEH</sequence>
<keyword evidence="1" id="KW-0472">Membrane</keyword>
<dbReference type="AlphaFoldDB" id="A0A4U0WK81"/>
<evidence type="ECO:0008006" key="4">
    <source>
        <dbReference type="Google" id="ProtNLM"/>
    </source>
</evidence>
<dbReference type="PANTHER" id="PTHR36987:SF1">
    <property type="entry name" value="NADH DEHYDROGENASE [UBIQUINONE] 1 BETA SUBCOMPLEX SUBUNIT 2"/>
    <property type="match status" value="1"/>
</dbReference>
<evidence type="ECO:0000313" key="3">
    <source>
        <dbReference type="Proteomes" id="UP000309340"/>
    </source>
</evidence>
<keyword evidence="1" id="KW-0812">Transmembrane</keyword>
<dbReference type="InterPro" id="IPR044980">
    <property type="entry name" value="NDUFB2_plant/fungi"/>
</dbReference>
<dbReference type="GO" id="GO:0005743">
    <property type="term" value="C:mitochondrial inner membrane"/>
    <property type="evidence" value="ECO:0007669"/>
    <property type="project" value="InterPro"/>
</dbReference>
<keyword evidence="1" id="KW-1133">Transmembrane helix</keyword>